<dbReference type="GO" id="GO:0008081">
    <property type="term" value="F:phosphoric diester hydrolase activity"/>
    <property type="evidence" value="ECO:0007669"/>
    <property type="project" value="InterPro"/>
</dbReference>
<protein>
    <submittedName>
        <fullName evidence="1">Glycerophosphodiester phosphodiesterase GDPD4</fullName>
    </submittedName>
</protein>
<dbReference type="ExpressionAtlas" id="A0A1D6PRC3">
    <property type="expression patterns" value="baseline and differential"/>
</dbReference>
<sequence>MSGNSTAKVGHWTTDEIKALRTRFQLSKRVQNEEVPMAEEALAMISQSFRQVVLDVKVGPPSFEKGLAEDILSLLRRTNCKNCLVWAKSDDIGREIIKLSKDVIVHCSLFFISLFELSICYLYLGPLLLHSLTGVSYAVGWLCCHGG</sequence>
<reference evidence="1" key="1">
    <citation type="submission" date="2015-12" db="EMBL/GenBank/DDBJ databases">
        <title>Update maize B73 reference genome by single molecule sequencing technologies.</title>
        <authorList>
            <consortium name="Maize Genome Sequencing Project"/>
            <person name="Ware D."/>
        </authorList>
    </citation>
    <scope>NUCLEOTIDE SEQUENCE</scope>
    <source>
        <tissue evidence="1">Seedling</tissue>
    </source>
</reference>
<proteinExistence type="predicted"/>
<dbReference type="SUPFAM" id="SSF51695">
    <property type="entry name" value="PLC-like phosphodiesterases"/>
    <property type="match status" value="1"/>
</dbReference>
<name>A0A1D6PRC3_MAIZE</name>
<dbReference type="InterPro" id="IPR017946">
    <property type="entry name" value="PLC-like_Pdiesterase_TIM-brl"/>
</dbReference>
<evidence type="ECO:0000313" key="1">
    <source>
        <dbReference type="EMBL" id="AQK49266.1"/>
    </source>
</evidence>
<dbReference type="EMBL" id="CM000780">
    <property type="protein sequence ID" value="AQK49266.1"/>
    <property type="molecule type" value="Genomic_DNA"/>
</dbReference>
<accession>A0A1D6PRC3</accession>
<organism evidence="1">
    <name type="scientific">Zea mays</name>
    <name type="common">Maize</name>
    <dbReference type="NCBI Taxonomy" id="4577"/>
    <lineage>
        <taxon>Eukaryota</taxon>
        <taxon>Viridiplantae</taxon>
        <taxon>Streptophyta</taxon>
        <taxon>Embryophyta</taxon>
        <taxon>Tracheophyta</taxon>
        <taxon>Spermatophyta</taxon>
        <taxon>Magnoliopsida</taxon>
        <taxon>Liliopsida</taxon>
        <taxon>Poales</taxon>
        <taxon>Poaceae</taxon>
        <taxon>PACMAD clade</taxon>
        <taxon>Panicoideae</taxon>
        <taxon>Andropogonodae</taxon>
        <taxon>Andropogoneae</taxon>
        <taxon>Tripsacinae</taxon>
        <taxon>Zea</taxon>
    </lineage>
</organism>
<dbReference type="PANTHER" id="PTHR47449:SF2">
    <property type="entry name" value="GLYCEROPHOSPHODIESTER PHOSPHODIESTERASE GDPD4"/>
    <property type="match status" value="1"/>
</dbReference>
<dbReference type="Gene3D" id="3.20.20.190">
    <property type="entry name" value="Phosphatidylinositol (PI) phosphodiesterase"/>
    <property type="match status" value="1"/>
</dbReference>
<gene>
    <name evidence="1" type="ORF">ZEAMMB73_Zm00001d048970</name>
</gene>
<dbReference type="AlphaFoldDB" id="A0A1D6PRC3"/>
<dbReference type="GO" id="GO:0006629">
    <property type="term" value="P:lipid metabolic process"/>
    <property type="evidence" value="ECO:0007669"/>
    <property type="project" value="InterPro"/>
</dbReference>
<dbReference type="InterPro" id="IPR044236">
    <property type="entry name" value="GDPD4"/>
</dbReference>
<dbReference type="PANTHER" id="PTHR47449">
    <property type="entry name" value="GLYCEROPHOSPHODIESTER PHOSPHODIESTERASE GDPD4"/>
    <property type="match status" value="1"/>
</dbReference>